<dbReference type="Gene3D" id="3.40.50.300">
    <property type="entry name" value="P-loop containing nucleotide triphosphate hydrolases"/>
    <property type="match status" value="2"/>
</dbReference>
<dbReference type="InterPro" id="IPR027417">
    <property type="entry name" value="P-loop_NTPase"/>
</dbReference>
<evidence type="ECO:0008006" key="3">
    <source>
        <dbReference type="Google" id="ProtNLM"/>
    </source>
</evidence>
<dbReference type="RefSeq" id="WP_138197766.1">
    <property type="nucleotide sequence ID" value="NZ_VCIW01000028.1"/>
</dbReference>
<evidence type="ECO:0000313" key="1">
    <source>
        <dbReference type="EMBL" id="TLS48818.1"/>
    </source>
</evidence>
<comment type="caution">
    <text evidence="1">The sequence shown here is derived from an EMBL/GenBank/DDBJ whole genome shotgun (WGS) entry which is preliminary data.</text>
</comment>
<keyword evidence="2" id="KW-1185">Reference proteome</keyword>
<gene>
    <name evidence="1" type="ORF">FE782_28585</name>
</gene>
<sequence length="830" mass="94780">MKFPVLYWEQNLLFDTLLKPWAVYRIPLKPYAYQSPEKKRGTVSQMQQFLHSYHGSGQLLSVTRMMDASVWQARRTGQGAEYERYVKAVMQRFAERRPWQRSLYLILQLSAVQKQFPEVDLSGLRKTGETLKALAGALGRSVTEQFWYRQRGELEMERLQIAKTAESLQFNQVNHHLSGERCGPQEIEWLLRRGFFRGLSLEPELILTPETMREVRVKGDKVLLRPKKSLPILLAADMVSEEKMKTWVVHHDDLDEDSLKSFQAFFSVVDVPEEIDTVGDEWLYALEDLPFPAEVSIHFQVQTPHEAAGGLQRNRKVLKDQRREYKEASEETPITLEWAGKRGRVLENKLQKGMPLVWASTWLNVSASSRKELEERSAQLLQLYATKQIRVVRSPADQGTAFQLFLPGSAMDKQNRIPMDPKFLSAGMLHGSREIGDPDGDYIGRTLHRIPVLLDLKRPMSKELNRSGAIVIVGTLGSGKSVLKKTLFYHGYNQGGIVFSIDPKDEDGSFALIPDIHENMIRLNFSAESTTKFNPFRMSKSEERSHGIVLDFLSLLLEGTRNDERADALMEAVERTFEQEKRDLHIFMTELTHIATESPMEAIRVEARRCVNRLLSYSRSPFGKFIFAHDGEENAQLSGARFIVITLAGLPLPKKRSERLQTALTPNERFGLGIMYLVAALGREYMFYSPHDQLKIFGIDESWMLKAFPEGALLIDEIIRMGRSFAVVPLLATQNPGDVADEETRNNLGSIFCFRTEDPRAIADNLTLIGLDPDDEDMIQAFRELKAGDCYMKDITGRIGRVHIEPTPDDLLTIFNTSPDRVSRERRETP</sequence>
<dbReference type="Pfam" id="PF12846">
    <property type="entry name" value="AAA_10"/>
    <property type="match status" value="1"/>
</dbReference>
<dbReference type="Proteomes" id="UP000309676">
    <property type="component" value="Unassembled WGS sequence"/>
</dbReference>
<dbReference type="EMBL" id="VCIW01000028">
    <property type="protein sequence ID" value="TLS48818.1"/>
    <property type="molecule type" value="Genomic_DNA"/>
</dbReference>
<dbReference type="AlphaFoldDB" id="A0A5R9G5P1"/>
<name>A0A5R9G5P1_9BACL</name>
<dbReference type="OrthoDB" id="1647424at2"/>
<dbReference type="InterPro" id="IPR051162">
    <property type="entry name" value="T4SS_component"/>
</dbReference>
<organism evidence="1 2">
    <name type="scientific">Paenibacillus antri</name>
    <dbReference type="NCBI Taxonomy" id="2582848"/>
    <lineage>
        <taxon>Bacteria</taxon>
        <taxon>Bacillati</taxon>
        <taxon>Bacillota</taxon>
        <taxon>Bacilli</taxon>
        <taxon>Bacillales</taxon>
        <taxon>Paenibacillaceae</taxon>
        <taxon>Paenibacillus</taxon>
    </lineage>
</organism>
<dbReference type="PANTHER" id="PTHR30121">
    <property type="entry name" value="UNCHARACTERIZED PROTEIN YJGR-RELATED"/>
    <property type="match status" value="1"/>
</dbReference>
<reference evidence="1 2" key="1">
    <citation type="submission" date="2019-05" db="EMBL/GenBank/DDBJ databases">
        <authorList>
            <person name="Narsing Rao M.P."/>
            <person name="Li W.J."/>
        </authorList>
    </citation>
    <scope>NUCLEOTIDE SEQUENCE [LARGE SCALE GENOMIC DNA]</scope>
    <source>
        <strain evidence="1 2">SYSU_K30003</strain>
    </source>
</reference>
<evidence type="ECO:0000313" key="2">
    <source>
        <dbReference type="Proteomes" id="UP000309676"/>
    </source>
</evidence>
<dbReference type="PANTHER" id="PTHR30121:SF6">
    <property type="entry name" value="SLR6007 PROTEIN"/>
    <property type="match status" value="1"/>
</dbReference>
<dbReference type="SUPFAM" id="SSF52540">
    <property type="entry name" value="P-loop containing nucleoside triphosphate hydrolases"/>
    <property type="match status" value="1"/>
</dbReference>
<protein>
    <recommendedName>
        <fullName evidence="3">ATP-binding protein</fullName>
    </recommendedName>
</protein>
<proteinExistence type="predicted"/>
<accession>A0A5R9G5P1</accession>